<dbReference type="CDD" id="cd04332">
    <property type="entry name" value="YbaK_like"/>
    <property type="match status" value="1"/>
</dbReference>
<comment type="caution">
    <text evidence="2">The sequence shown here is derived from an EMBL/GenBank/DDBJ whole genome shotgun (WGS) entry which is preliminary data.</text>
</comment>
<protein>
    <submittedName>
        <fullName evidence="2">YbaK/EbsC family protein</fullName>
    </submittedName>
</protein>
<keyword evidence="3" id="KW-1185">Reference proteome</keyword>
<dbReference type="InterPro" id="IPR007214">
    <property type="entry name" value="YbaK/aa-tRNA-synth-assoc-dom"/>
</dbReference>
<organism evidence="2 3">
    <name type="scientific">Paractinoplanes lichenicola</name>
    <dbReference type="NCBI Taxonomy" id="2802976"/>
    <lineage>
        <taxon>Bacteria</taxon>
        <taxon>Bacillati</taxon>
        <taxon>Actinomycetota</taxon>
        <taxon>Actinomycetes</taxon>
        <taxon>Micromonosporales</taxon>
        <taxon>Micromonosporaceae</taxon>
        <taxon>Paractinoplanes</taxon>
    </lineage>
</organism>
<evidence type="ECO:0000313" key="3">
    <source>
        <dbReference type="Proteomes" id="UP000598996"/>
    </source>
</evidence>
<dbReference type="RefSeq" id="WP_202994275.1">
    <property type="nucleotide sequence ID" value="NZ_JAENHO010000007.1"/>
</dbReference>
<reference evidence="2 3" key="1">
    <citation type="submission" date="2021-01" db="EMBL/GenBank/DDBJ databases">
        <title>Actinoplanes sp. nov. LDG1-01 isolated from lichen.</title>
        <authorList>
            <person name="Saeng-In P."/>
            <person name="Phongsopitanun W."/>
            <person name="Kanchanasin P."/>
            <person name="Yuki M."/>
            <person name="Kudo T."/>
            <person name="Ohkuma M."/>
            <person name="Tanasupawat S."/>
        </authorList>
    </citation>
    <scope>NUCLEOTIDE SEQUENCE [LARGE SCALE GENOMIC DNA]</scope>
    <source>
        <strain evidence="2 3">LDG1-01</strain>
    </source>
</reference>
<accession>A0ABS1VT65</accession>
<name>A0ABS1VT65_9ACTN</name>
<sequence>MSTNPAEAAALALGLQPTILTHGPVGSVAEAAEAQGVEIRDLVKTLVVRRADDDYVFVLVPGDRSISWPKLRALLGVNRLSMPDAATAKQATGYERGTITPFGSARAWPVIADSRTAGRTINLGAGAHGVGLQVPADDAVKALGGTFADVTDEVG</sequence>
<dbReference type="Pfam" id="PF04073">
    <property type="entry name" value="tRNA_edit"/>
    <property type="match status" value="1"/>
</dbReference>
<evidence type="ECO:0000259" key="1">
    <source>
        <dbReference type="Pfam" id="PF04073"/>
    </source>
</evidence>
<gene>
    <name evidence="2" type="ORF">JKJ07_25430</name>
</gene>
<dbReference type="Gene3D" id="3.90.960.10">
    <property type="entry name" value="YbaK/aminoacyl-tRNA synthetase-associated domain"/>
    <property type="match status" value="1"/>
</dbReference>
<evidence type="ECO:0000313" key="2">
    <source>
        <dbReference type="EMBL" id="MBL7257649.1"/>
    </source>
</evidence>
<dbReference type="PANTHER" id="PTHR30411:SF1">
    <property type="entry name" value="CYTOPLASMIC PROTEIN"/>
    <property type="match status" value="1"/>
</dbReference>
<dbReference type="Proteomes" id="UP000598996">
    <property type="component" value="Unassembled WGS sequence"/>
</dbReference>
<feature type="domain" description="YbaK/aminoacyl-tRNA synthetase-associated" evidence="1">
    <location>
        <begin position="22"/>
        <end position="140"/>
    </location>
</feature>
<dbReference type="InterPro" id="IPR036754">
    <property type="entry name" value="YbaK/aa-tRNA-synt-asso_dom_sf"/>
</dbReference>
<dbReference type="SUPFAM" id="SSF55826">
    <property type="entry name" value="YbaK/ProRS associated domain"/>
    <property type="match status" value="1"/>
</dbReference>
<dbReference type="EMBL" id="JAENHO010000007">
    <property type="protein sequence ID" value="MBL7257649.1"/>
    <property type="molecule type" value="Genomic_DNA"/>
</dbReference>
<proteinExistence type="predicted"/>
<dbReference type="PANTHER" id="PTHR30411">
    <property type="entry name" value="CYTOPLASMIC PROTEIN"/>
    <property type="match status" value="1"/>
</dbReference>